<dbReference type="InterPro" id="IPR019368">
    <property type="entry name" value="Ribosomal_mS29"/>
</dbReference>
<comment type="subcellular location">
    <subcellularLocation>
        <location evidence="1">Mitochondrion</location>
    </subcellularLocation>
</comment>
<protein>
    <recommendedName>
        <fullName evidence="7">Small ribosomal subunit protein mS29</fullName>
    </recommendedName>
</protein>
<comment type="caution">
    <text evidence="8">The sequence shown here is derived from an EMBL/GenBank/DDBJ whole genome shotgun (WGS) entry which is preliminary data.</text>
</comment>
<name>A0A821XT98_9NEOP</name>
<accession>A0A821XT98</accession>
<keyword evidence="6" id="KW-0687">Ribonucleoprotein</keyword>
<dbReference type="OrthoDB" id="274828at2759"/>
<dbReference type="EMBL" id="CAJOBZ010000072">
    <property type="protein sequence ID" value="CAF4950218.1"/>
    <property type="molecule type" value="Genomic_DNA"/>
</dbReference>
<proteinExistence type="inferred from homology"/>
<evidence type="ECO:0000256" key="7">
    <source>
        <dbReference type="ARBA" id="ARBA00035140"/>
    </source>
</evidence>
<evidence type="ECO:0000256" key="6">
    <source>
        <dbReference type="ARBA" id="ARBA00023274"/>
    </source>
</evidence>
<evidence type="ECO:0000256" key="2">
    <source>
        <dbReference type="ARBA" id="ARBA00009863"/>
    </source>
</evidence>
<organism evidence="8 9">
    <name type="scientific">Pieris macdunnoughi</name>
    <dbReference type="NCBI Taxonomy" id="345717"/>
    <lineage>
        <taxon>Eukaryota</taxon>
        <taxon>Metazoa</taxon>
        <taxon>Ecdysozoa</taxon>
        <taxon>Arthropoda</taxon>
        <taxon>Hexapoda</taxon>
        <taxon>Insecta</taxon>
        <taxon>Pterygota</taxon>
        <taxon>Neoptera</taxon>
        <taxon>Endopterygota</taxon>
        <taxon>Lepidoptera</taxon>
        <taxon>Glossata</taxon>
        <taxon>Ditrysia</taxon>
        <taxon>Papilionoidea</taxon>
        <taxon>Pieridae</taxon>
        <taxon>Pierinae</taxon>
        <taxon>Pieris</taxon>
    </lineage>
</organism>
<dbReference type="PANTHER" id="PTHR12810">
    <property type="entry name" value="MITOCHONDRIAL 28S RIBOSOMAL PROTEIN S29"/>
    <property type="match status" value="1"/>
</dbReference>
<dbReference type="GO" id="GO:0003735">
    <property type="term" value="F:structural constituent of ribosome"/>
    <property type="evidence" value="ECO:0007669"/>
    <property type="project" value="TreeGrafter"/>
</dbReference>
<keyword evidence="4" id="KW-0689">Ribosomal protein</keyword>
<dbReference type="GO" id="GO:0005763">
    <property type="term" value="C:mitochondrial small ribosomal subunit"/>
    <property type="evidence" value="ECO:0007669"/>
    <property type="project" value="TreeGrafter"/>
</dbReference>
<keyword evidence="9" id="KW-1185">Reference proteome</keyword>
<dbReference type="AlphaFoldDB" id="A0A821XT98"/>
<evidence type="ECO:0000256" key="5">
    <source>
        <dbReference type="ARBA" id="ARBA00023128"/>
    </source>
</evidence>
<dbReference type="GO" id="GO:0006915">
    <property type="term" value="P:apoptotic process"/>
    <property type="evidence" value="ECO:0007669"/>
    <property type="project" value="InterPro"/>
</dbReference>
<evidence type="ECO:0000313" key="8">
    <source>
        <dbReference type="EMBL" id="CAF4950218.1"/>
    </source>
</evidence>
<evidence type="ECO:0000313" key="9">
    <source>
        <dbReference type="Proteomes" id="UP000663880"/>
    </source>
</evidence>
<gene>
    <name evidence="8" type="ORF">PMACD_LOCUS15605</name>
</gene>
<evidence type="ECO:0000256" key="3">
    <source>
        <dbReference type="ARBA" id="ARBA00022946"/>
    </source>
</evidence>
<dbReference type="PRINTS" id="PR01716">
    <property type="entry name" value="DEATHASSOCP3"/>
</dbReference>
<keyword evidence="3" id="KW-0809">Transit peptide</keyword>
<comment type="similarity">
    <text evidence="2">Belongs to the mitochondrion-specific ribosomal protein mS29 family.</text>
</comment>
<evidence type="ECO:0000256" key="4">
    <source>
        <dbReference type="ARBA" id="ARBA00022980"/>
    </source>
</evidence>
<keyword evidence="5" id="KW-0496">Mitochondrion</keyword>
<dbReference type="PANTHER" id="PTHR12810:SF0">
    <property type="entry name" value="SMALL RIBOSOMAL SUBUNIT PROTEIN MS29"/>
    <property type="match status" value="1"/>
</dbReference>
<reference evidence="8" key="1">
    <citation type="submission" date="2021-02" db="EMBL/GenBank/DDBJ databases">
        <authorList>
            <person name="Steward A R."/>
        </authorList>
    </citation>
    <scope>NUCLEOTIDE SEQUENCE</scope>
</reference>
<dbReference type="Proteomes" id="UP000663880">
    <property type="component" value="Unassembled WGS sequence"/>
</dbReference>
<dbReference type="InterPro" id="IPR008092">
    <property type="entry name" value="Ribosomal_mS29_met"/>
</dbReference>
<evidence type="ECO:0000256" key="1">
    <source>
        <dbReference type="ARBA" id="ARBA00004173"/>
    </source>
</evidence>
<sequence length="371" mass="42582">MLSRNLRYACRRYSQAVTFRTTESSPTQQTDNQFGLFYTVNKDLCKQLYGHGGLPKSYTKQSKTFAETAIMVRQPALDIINCIKVSDLNKPAIRYVLYGEDGTGKSMTIAHLLHYAFEEGYLIVHVPWVSDWLRRVLRHKEMANSLTREGLVDLPLDAAAWLLHFKTQNQHLLKSPEFIVSKEYVWSKREKTEAGAPLHELVELGIARVKYACDVVDAIVNEVKLLSNCKKCKTFVAVDGYNGFFNPLTRIKTSTKKKVAPEEVTLTTSILELTKNNWTNAVMVLSTDSIANPDDDTKNYLPQHLLYRKGFDHLDPFVPIKVDRYTDREFLTCASYYRDRLWLRGPQDMETELKLTSACNPFKFMEQCAPL</sequence>
<dbReference type="Pfam" id="PF10236">
    <property type="entry name" value="DAP3"/>
    <property type="match status" value="1"/>
</dbReference>